<keyword evidence="1" id="KW-0472">Membrane</keyword>
<keyword evidence="1" id="KW-1133">Transmembrane helix</keyword>
<accession>A0A5J4STD2</accession>
<feature type="transmembrane region" description="Helical" evidence="1">
    <location>
        <begin position="20"/>
        <end position="37"/>
    </location>
</feature>
<reference evidence="2" key="1">
    <citation type="submission" date="2019-03" db="EMBL/GenBank/DDBJ databases">
        <title>Single cell metagenomics reveals metabolic interactions within the superorganism composed of flagellate Streblomastix strix and complex community of Bacteroidetes bacteria on its surface.</title>
        <authorList>
            <person name="Treitli S.C."/>
            <person name="Kolisko M."/>
            <person name="Husnik F."/>
            <person name="Keeling P."/>
            <person name="Hampl V."/>
        </authorList>
    </citation>
    <scope>NUCLEOTIDE SEQUENCE</scope>
    <source>
        <strain evidence="2">STM</strain>
    </source>
</reference>
<comment type="caution">
    <text evidence="2">The sequence shown here is derived from an EMBL/GenBank/DDBJ whole genome shotgun (WGS) entry which is preliminary data.</text>
</comment>
<dbReference type="AlphaFoldDB" id="A0A5J4STD2"/>
<gene>
    <name evidence="2" type="ORF">EZS27_003904</name>
</gene>
<sequence length="209" mass="24950">MIANFYRHEMRKQRQRNRIFKLFFIVSMYNIFYQMTLKSRVLNCSNSFEAAEKTATLMNMIFPDKDISPREFIHDRNEVSNEVIQEYESYKSLLSYCETAGVSRRTLEAFCNKELYEKSIFILPFDHFYYETYLGAILDYLNGITTIENMKSNFFEISLFTKGKKAANLCRFRKAMIKIELLINEILGKQIERQESLSSQSHNHHIRYN</sequence>
<evidence type="ECO:0000313" key="2">
    <source>
        <dbReference type="EMBL" id="KAA6348671.1"/>
    </source>
</evidence>
<organism evidence="2">
    <name type="scientific">termite gut metagenome</name>
    <dbReference type="NCBI Taxonomy" id="433724"/>
    <lineage>
        <taxon>unclassified sequences</taxon>
        <taxon>metagenomes</taxon>
        <taxon>organismal metagenomes</taxon>
    </lineage>
</organism>
<dbReference type="EMBL" id="SNRY01000063">
    <property type="protein sequence ID" value="KAA6348671.1"/>
    <property type="molecule type" value="Genomic_DNA"/>
</dbReference>
<protein>
    <submittedName>
        <fullName evidence="2">Uncharacterized protein</fullName>
    </submittedName>
</protein>
<evidence type="ECO:0000256" key="1">
    <source>
        <dbReference type="SAM" id="Phobius"/>
    </source>
</evidence>
<keyword evidence="1" id="KW-0812">Transmembrane</keyword>
<proteinExistence type="predicted"/>
<name>A0A5J4STD2_9ZZZZ</name>